<evidence type="ECO:0000313" key="5">
    <source>
        <dbReference type="EMBL" id="CAB4191888.1"/>
    </source>
</evidence>
<protein>
    <submittedName>
        <fullName evidence="5">VRR-NUC domain containing protein</fullName>
    </submittedName>
</protein>
<organism evidence="5">
    <name type="scientific">uncultured Caudovirales phage</name>
    <dbReference type="NCBI Taxonomy" id="2100421"/>
    <lineage>
        <taxon>Viruses</taxon>
        <taxon>Duplodnaviria</taxon>
        <taxon>Heunggongvirae</taxon>
        <taxon>Uroviricota</taxon>
        <taxon>Caudoviricetes</taxon>
        <taxon>Peduoviridae</taxon>
        <taxon>Maltschvirus</taxon>
        <taxon>Maltschvirus maltsch</taxon>
    </lineage>
</organism>
<dbReference type="InterPro" id="IPR011856">
    <property type="entry name" value="tRNA_endonuc-like_dom_sf"/>
</dbReference>
<accession>A0A6J5RDY1</accession>
<name>A0A6J5RDY1_9CAUD</name>
<keyword evidence="2" id="KW-0540">Nuclease</keyword>
<dbReference type="InterPro" id="IPR014883">
    <property type="entry name" value="VRR_NUC"/>
</dbReference>
<dbReference type="Gene3D" id="3.40.1350.10">
    <property type="match status" value="1"/>
</dbReference>
<dbReference type="GO" id="GO:0004518">
    <property type="term" value="F:nuclease activity"/>
    <property type="evidence" value="ECO:0007669"/>
    <property type="project" value="UniProtKB-KW"/>
</dbReference>
<dbReference type="Pfam" id="PF08774">
    <property type="entry name" value="VRR_NUC"/>
    <property type="match status" value="1"/>
</dbReference>
<sequence>MKREGVRPGVSDLLLMKRTTTHSGLWIEMKSPGNKLRPNQLEFQQDALNEGFAVGKAETIEEFQVLIKHYLNTHKK</sequence>
<dbReference type="EMBL" id="LR797179">
    <property type="protein sequence ID" value="CAB4191888.1"/>
    <property type="molecule type" value="Genomic_DNA"/>
</dbReference>
<dbReference type="GO" id="GO:0003676">
    <property type="term" value="F:nucleic acid binding"/>
    <property type="evidence" value="ECO:0007669"/>
    <property type="project" value="InterPro"/>
</dbReference>
<comment type="cofactor">
    <cofactor evidence="1">
        <name>Mg(2+)</name>
        <dbReference type="ChEBI" id="CHEBI:18420"/>
    </cofactor>
</comment>
<feature type="domain" description="VRR-NUC" evidence="4">
    <location>
        <begin position="4"/>
        <end position="55"/>
    </location>
</feature>
<reference evidence="5" key="1">
    <citation type="submission" date="2020-05" db="EMBL/GenBank/DDBJ databases">
        <authorList>
            <person name="Chiriac C."/>
            <person name="Salcher M."/>
            <person name="Ghai R."/>
            <person name="Kavagutti S V."/>
        </authorList>
    </citation>
    <scope>NUCLEOTIDE SEQUENCE</scope>
</reference>
<evidence type="ECO:0000259" key="4">
    <source>
        <dbReference type="Pfam" id="PF08774"/>
    </source>
</evidence>
<evidence type="ECO:0000256" key="3">
    <source>
        <dbReference type="ARBA" id="ARBA00022801"/>
    </source>
</evidence>
<evidence type="ECO:0000256" key="2">
    <source>
        <dbReference type="ARBA" id="ARBA00022722"/>
    </source>
</evidence>
<evidence type="ECO:0000256" key="1">
    <source>
        <dbReference type="ARBA" id="ARBA00001946"/>
    </source>
</evidence>
<dbReference type="GO" id="GO:0016788">
    <property type="term" value="F:hydrolase activity, acting on ester bonds"/>
    <property type="evidence" value="ECO:0007669"/>
    <property type="project" value="InterPro"/>
</dbReference>
<gene>
    <name evidence="5" type="ORF">UFOVP1230_14</name>
</gene>
<proteinExistence type="predicted"/>
<keyword evidence="3" id="KW-0378">Hydrolase</keyword>